<proteinExistence type="predicted"/>
<dbReference type="Proteomes" id="UP000774804">
    <property type="component" value="Unassembled WGS sequence"/>
</dbReference>
<reference evidence="1" key="1">
    <citation type="submission" date="2018-10" db="EMBL/GenBank/DDBJ databases">
        <title>Effector identification in a new, highly contiguous assembly of the strawberry crown rot pathogen Phytophthora cactorum.</title>
        <authorList>
            <person name="Armitage A.D."/>
            <person name="Nellist C.F."/>
            <person name="Bates H."/>
            <person name="Vickerstaff R.J."/>
            <person name="Harrison R.J."/>
        </authorList>
    </citation>
    <scope>NUCLEOTIDE SEQUENCE</scope>
    <source>
        <strain evidence="1">4032</strain>
    </source>
</reference>
<comment type="caution">
    <text evidence="1">The sequence shown here is derived from an EMBL/GenBank/DDBJ whole genome shotgun (WGS) entry which is preliminary data.</text>
</comment>
<name>A0A8T1AX45_9STRA</name>
<organism evidence="1 2">
    <name type="scientific">Phytophthora cactorum</name>
    <dbReference type="NCBI Taxonomy" id="29920"/>
    <lineage>
        <taxon>Eukaryota</taxon>
        <taxon>Sar</taxon>
        <taxon>Stramenopiles</taxon>
        <taxon>Oomycota</taxon>
        <taxon>Peronosporomycetes</taxon>
        <taxon>Peronosporales</taxon>
        <taxon>Peronosporaceae</taxon>
        <taxon>Phytophthora</taxon>
    </lineage>
</organism>
<evidence type="ECO:0000313" key="2">
    <source>
        <dbReference type="Proteomes" id="UP000774804"/>
    </source>
</evidence>
<evidence type="ECO:0000313" key="1">
    <source>
        <dbReference type="EMBL" id="KAG2889243.1"/>
    </source>
</evidence>
<dbReference type="EMBL" id="RCMI01001171">
    <property type="protein sequence ID" value="KAG2889243.1"/>
    <property type="molecule type" value="Genomic_DNA"/>
</dbReference>
<gene>
    <name evidence="1" type="ORF">PC115_g19799</name>
</gene>
<protein>
    <submittedName>
        <fullName evidence="1">Uncharacterized protein</fullName>
    </submittedName>
</protein>
<sequence length="91" mass="10082">MVVSNKSAPPLKTDEIKWLLDSGSKTEMMQARGNVVFRVENEVSGKCEPHRLDEVHYSPNAHANLISLGYIHGVPPRQLRLLSSSSTLGVR</sequence>
<dbReference type="AlphaFoldDB" id="A0A8T1AX45"/>
<accession>A0A8T1AX45</accession>